<keyword evidence="15" id="KW-0175">Coiled coil</keyword>
<evidence type="ECO:0000256" key="16">
    <source>
        <dbReference type="ARBA" id="ARBA00023136"/>
    </source>
</evidence>
<keyword evidence="11" id="KW-0946">Virion</keyword>
<dbReference type="GO" id="GO:0019031">
    <property type="term" value="C:viral envelope"/>
    <property type="evidence" value="ECO:0007669"/>
    <property type="project" value="UniProtKB-KW"/>
</dbReference>
<evidence type="ECO:0000256" key="7">
    <source>
        <dbReference type="ARBA" id="ARBA00022595"/>
    </source>
</evidence>
<dbReference type="GO" id="GO:0046718">
    <property type="term" value="P:symbiont entry into host cell"/>
    <property type="evidence" value="ECO:0007669"/>
    <property type="project" value="UniProtKB-KW"/>
</dbReference>
<evidence type="ECO:0000256" key="4">
    <source>
        <dbReference type="ARBA" id="ARBA00022506"/>
    </source>
</evidence>
<keyword evidence="17" id="KW-1015">Disulfide bond</keyword>
<protein>
    <recommendedName>
        <fullName evidence="3 20">Fusion glycoprotein F0</fullName>
    </recommendedName>
</protein>
<keyword evidence="19" id="KW-1160">Virus entry into host cell</keyword>
<dbReference type="EMBL" id="MT511667">
    <property type="protein sequence ID" value="QWQ56141.1"/>
    <property type="molecule type" value="Viral_cRNA"/>
</dbReference>
<proteinExistence type="inferred from homology"/>
<reference evidence="21" key="1">
    <citation type="journal article" date="2021" name="Emerg. Infect. Dis.">
        <title>Novel morbillivirus as putative cause of fetal death and encephalitis among swine.</title>
        <authorList>
            <person name="Arruda B."/>
            <person name="Shen H."/>
            <person name="Zheng Y."/>
            <person name="Li G."/>
        </authorList>
    </citation>
    <scope>NUCLEOTIDE SEQUENCE</scope>
    <source>
        <strain evidence="21">PMV/MX/ISU7758/2020</strain>
    </source>
</reference>
<keyword evidence="22" id="KW-1185">Reference proteome</keyword>
<keyword evidence="4" id="KW-1168">Fusion of virus membrane with host membrane</keyword>
<evidence type="ECO:0000313" key="21">
    <source>
        <dbReference type="EMBL" id="QWQ56141.1"/>
    </source>
</evidence>
<accession>A0A8F1NJ36</accession>
<evidence type="ECO:0000256" key="14">
    <source>
        <dbReference type="ARBA" id="ARBA00022989"/>
    </source>
</evidence>
<comment type="caution">
    <text evidence="20">Lacks conserved residue(s) required for the propagation of feature annotation.</text>
</comment>
<evidence type="ECO:0000256" key="20">
    <source>
        <dbReference type="RuleBase" id="RU003705"/>
    </source>
</evidence>
<dbReference type="Gene3D" id="2.60.40.1690">
    <property type="entry name" value="Head and neck region of the ectodomain of NDV fusion glycoprotein"/>
    <property type="match status" value="1"/>
</dbReference>
<dbReference type="Gene3D" id="6.10.10.110">
    <property type="match status" value="1"/>
</dbReference>
<evidence type="ECO:0000256" key="5">
    <source>
        <dbReference type="ARBA" id="ARBA00022511"/>
    </source>
</evidence>
<keyword evidence="10" id="KW-0732">Signal</keyword>
<keyword evidence="13 20" id="KW-0261">Viral envelope protein</keyword>
<evidence type="ECO:0000256" key="3">
    <source>
        <dbReference type="ARBA" id="ARBA00016586"/>
    </source>
</evidence>
<sequence>MVKPKTALCPPTGIILEALLGFILVELSYSQVHWGNLSKIGVLSTESMTYKIMAPGASQYLVIKLMPNVTGLDNCTSSEVAEYESLLVNILGPINKALQVMTTSMRPAQTTYGSRRQKRFAGVVLAGAALGVATAAQITAGVALHQSNMNAQAIRDLKNSLEKSNQAIEEIRQATQEVVVAVQGVQDYINHELIPTISQMSCEIIGQKLGLKLLRYYTELLSIFGPSLRDPLSAEITIQALTYALGGDIYKVIEKLGYSGHDLAAVLESGGIKTRVVHADVQSKFIILSISYPTLSEVKGVVVHKLDVVSYNIGSQEWYTAVPKFVATNGYLISNFDESGCALVTGVSICSQNALYPMSSVMQQCMRGETGSCARTLVSGTIGNRFILSKGNIVANCASIMCKCTTSGTIINQDPDKLLTFIATDLCPLVEIEGITIQVGTREYPDTVYEHRINLGPVIPLEKLDVGTNLGNAISKLEDAKDLLDASNQILDLIQDSRMSIGKYIIWAAVGFSIFGGLLLLCCCKRYYQKVSANSTVINPTVKPDLTGTSRSYVKSL</sequence>
<evidence type="ECO:0000256" key="9">
    <source>
        <dbReference type="ARBA" id="ARBA00022692"/>
    </source>
</evidence>
<keyword evidence="9 20" id="KW-0812">Transmembrane</keyword>
<keyword evidence="6" id="KW-1169">Fusion of virus membrane with host cell membrane</keyword>
<evidence type="ECO:0000256" key="17">
    <source>
        <dbReference type="ARBA" id="ARBA00023157"/>
    </source>
</evidence>
<evidence type="ECO:0000256" key="6">
    <source>
        <dbReference type="ARBA" id="ARBA00022521"/>
    </source>
</evidence>
<evidence type="ECO:0000256" key="2">
    <source>
        <dbReference type="ARBA" id="ARBA00011776"/>
    </source>
</evidence>
<dbReference type="InterPro" id="IPR000776">
    <property type="entry name" value="Fusion_F0_Paramyxovir"/>
</dbReference>
<comment type="subunit">
    <text evidence="2 20">Homotrimer of disulfide-linked F1-F2.</text>
</comment>
<evidence type="ECO:0000256" key="8">
    <source>
        <dbReference type="ARBA" id="ARBA00022685"/>
    </source>
</evidence>
<keyword evidence="18" id="KW-0325">Glycoprotein</keyword>
<dbReference type="Pfam" id="PF00523">
    <property type="entry name" value="Fusion_gly"/>
    <property type="match status" value="1"/>
</dbReference>
<dbReference type="SUPFAM" id="SSF58069">
    <property type="entry name" value="Virus ectodomain"/>
    <property type="match status" value="1"/>
</dbReference>
<organism evidence="21 22">
    <name type="scientific">Porcine morbillivirus</name>
    <dbReference type="NCBI Taxonomy" id="2846955"/>
    <lineage>
        <taxon>Viruses</taxon>
        <taxon>Riboviria</taxon>
        <taxon>Orthornavirae</taxon>
        <taxon>Negarnaviricota</taxon>
        <taxon>Haploviricotina</taxon>
        <taxon>Monjiviricetes</taxon>
        <taxon>Mononegavirales</taxon>
        <taxon>Paramyxoviridae</taxon>
        <taxon>Orthoparamyxovirinae</taxon>
        <taxon>Morbillivirus</taxon>
        <taxon>Morbillivirus suis</taxon>
    </lineage>
</organism>
<feature type="transmembrane region" description="Helical" evidence="20">
    <location>
        <begin position="120"/>
        <end position="144"/>
    </location>
</feature>
<keyword evidence="16 20" id="KW-0472">Membrane</keyword>
<dbReference type="SUPFAM" id="SSF69922">
    <property type="entry name" value="Head and neck region of the ectodomain of NDV fusion glycoprotein"/>
    <property type="match status" value="1"/>
</dbReference>
<keyword evidence="8" id="KW-0165">Cleavage on pair of basic residues</keyword>
<feature type="transmembrane region" description="Helical" evidence="20">
    <location>
        <begin position="504"/>
        <end position="524"/>
    </location>
</feature>
<evidence type="ECO:0000256" key="13">
    <source>
        <dbReference type="ARBA" id="ARBA00022879"/>
    </source>
</evidence>
<evidence type="ECO:0000256" key="19">
    <source>
        <dbReference type="ARBA" id="ARBA00023296"/>
    </source>
</evidence>
<evidence type="ECO:0000256" key="11">
    <source>
        <dbReference type="ARBA" id="ARBA00022844"/>
    </source>
</evidence>
<keyword evidence="14 20" id="KW-1133">Transmembrane helix</keyword>
<evidence type="ECO:0000256" key="18">
    <source>
        <dbReference type="ARBA" id="ARBA00023180"/>
    </source>
</evidence>
<keyword evidence="12" id="KW-1043">Host membrane</keyword>
<dbReference type="GO" id="GO:0020002">
    <property type="term" value="C:host cell plasma membrane"/>
    <property type="evidence" value="ECO:0007669"/>
    <property type="project" value="UniProtKB-SubCell"/>
</dbReference>
<evidence type="ECO:0000256" key="10">
    <source>
        <dbReference type="ARBA" id="ARBA00022729"/>
    </source>
</evidence>
<dbReference type="Gene3D" id="2.40.490.10">
    <property type="entry name" value="Newcastle disease virus like domain"/>
    <property type="match status" value="1"/>
</dbReference>
<dbReference type="GO" id="GO:0019064">
    <property type="term" value="P:fusion of virus membrane with host plasma membrane"/>
    <property type="evidence" value="ECO:0007669"/>
    <property type="project" value="UniProtKB-KW"/>
</dbReference>
<evidence type="ECO:0000256" key="12">
    <source>
        <dbReference type="ARBA" id="ARBA00022870"/>
    </source>
</evidence>
<keyword evidence="5" id="KW-1032">Host cell membrane</keyword>
<comment type="subcellular location">
    <subcellularLocation>
        <location evidence="20">Virion membrane</location>
        <topology evidence="20">Single-pass type I membrane protein</topology>
    </subcellularLocation>
    <subcellularLocation>
        <location evidence="20">Host cell membrane</location>
        <topology evidence="20">Single-pass membrane protein</topology>
    </subcellularLocation>
</comment>
<name>A0A8F1NJ36_9MONO</name>
<dbReference type="Gene3D" id="1.10.287.2480">
    <property type="match status" value="1"/>
</dbReference>
<evidence type="ECO:0000256" key="1">
    <source>
        <dbReference type="ARBA" id="ARBA00008211"/>
    </source>
</evidence>
<evidence type="ECO:0000256" key="15">
    <source>
        <dbReference type="ARBA" id="ARBA00023054"/>
    </source>
</evidence>
<comment type="similarity">
    <text evidence="1 20">Belongs to the paramyxoviruses fusion glycoprotein family.</text>
</comment>
<keyword evidence="7" id="KW-1162">Viral penetration into host cytoplasm</keyword>
<evidence type="ECO:0000313" key="22">
    <source>
        <dbReference type="Proteomes" id="UP001182634"/>
    </source>
</evidence>
<dbReference type="GO" id="GO:0055036">
    <property type="term" value="C:virion membrane"/>
    <property type="evidence" value="ECO:0007669"/>
    <property type="project" value="UniProtKB-SubCell"/>
</dbReference>
<dbReference type="Proteomes" id="UP001182634">
    <property type="component" value="Segment"/>
</dbReference>